<sequence length="372" mass="41179">MKRLKKLKKVDIALLVVVLLFVVFGVVMVYSASYPNAYITFNDAGHYFHKQLIWAIISVIFLFGAMFIPYRVYGKFAPLFVLFTIITLVLVIVPGIGVTRNFSTRWISIGGFLFQPVEFAKMAMLIYFAYFYSRKEAYIANFKKGVIPPLIVLAFVFGLILVQPDLGSATLILFSCGMILFFTKIRLRHIFLLASMAVIVFVFFAIKSPYRLARITAFLDPFADAQGSGYQLVNSYISIHTGGLFGTGIGGSVQKLGYLPESHTDFIMAVISEETGLIGVAAVLGFYFFLFVKGIRIAARAQDEFGRLLAIGITFQIILQAFINLGAVLGMLPITGITLPFISYGGSSLVITMIAIGILLNISIYGRKKQES</sequence>
<dbReference type="EMBL" id="JAWZSR010000002">
    <property type="protein sequence ID" value="MDX8045096.1"/>
    <property type="molecule type" value="Genomic_DNA"/>
</dbReference>
<reference evidence="1" key="1">
    <citation type="submission" date="2023-11" db="EMBL/GenBank/DDBJ databases">
        <title>Gracilibacillus pellucida a moderately halophilic bacterium isolated from saline soil in Xinjiang province.</title>
        <authorList>
            <person name="Zhang Z."/>
            <person name="Tan F."/>
            <person name="Wang Y."/>
            <person name="Xia M."/>
        </authorList>
    </citation>
    <scope>NUCLEOTIDE SEQUENCE</scope>
    <source>
        <strain evidence="1">S3-1-1</strain>
    </source>
</reference>
<organism evidence="1 2">
    <name type="scientific">Gracilibacillus pellucidus</name>
    <dbReference type="NCBI Taxonomy" id="3095368"/>
    <lineage>
        <taxon>Bacteria</taxon>
        <taxon>Bacillati</taxon>
        <taxon>Bacillota</taxon>
        <taxon>Bacilli</taxon>
        <taxon>Bacillales</taxon>
        <taxon>Bacillaceae</taxon>
        <taxon>Gracilibacillus</taxon>
    </lineage>
</organism>
<evidence type="ECO:0000313" key="2">
    <source>
        <dbReference type="Proteomes" id="UP001277972"/>
    </source>
</evidence>
<evidence type="ECO:0000313" key="1">
    <source>
        <dbReference type="EMBL" id="MDX8045096.1"/>
    </source>
</evidence>
<dbReference type="Proteomes" id="UP001277972">
    <property type="component" value="Unassembled WGS sequence"/>
</dbReference>
<name>A0ACC6M2B6_9BACI</name>
<gene>
    <name evidence="1" type="primary">ftsW</name>
    <name evidence="1" type="ORF">SH601_03770</name>
</gene>
<accession>A0ACC6M2B6</accession>
<comment type="caution">
    <text evidence="1">The sequence shown here is derived from an EMBL/GenBank/DDBJ whole genome shotgun (WGS) entry which is preliminary data.</text>
</comment>
<keyword evidence="2" id="KW-1185">Reference proteome</keyword>
<protein>
    <submittedName>
        <fullName evidence="1">Lipid II flippase FtsW</fullName>
    </submittedName>
</protein>
<proteinExistence type="predicted"/>